<dbReference type="Proteomes" id="UP000007648">
    <property type="component" value="Unassembled WGS sequence"/>
</dbReference>
<dbReference type="GO" id="GO:0023035">
    <property type="term" value="P:CD40 signaling pathway"/>
    <property type="evidence" value="ECO:0007669"/>
    <property type="project" value="Ensembl"/>
</dbReference>
<evidence type="ECO:0000256" key="3">
    <source>
        <dbReference type="ARBA" id="ARBA00022553"/>
    </source>
</evidence>
<evidence type="ECO:0000313" key="22">
    <source>
        <dbReference type="Proteomes" id="UP000007648"/>
    </source>
</evidence>
<evidence type="ECO:0000256" key="7">
    <source>
        <dbReference type="ARBA" id="ARBA00022833"/>
    </source>
</evidence>
<keyword evidence="11" id="KW-0804">Transcription</keyword>
<keyword evidence="10 18" id="KW-0175">Coiled coil</keyword>
<evidence type="ECO:0000256" key="9">
    <source>
        <dbReference type="ARBA" id="ARBA00023015"/>
    </source>
</evidence>
<dbReference type="PANTHER" id="PTHR31882">
    <property type="entry name" value="TNFAIP3-INTERACTING PROTEIN COILED COIL FAMILY MEMBER"/>
    <property type="match status" value="1"/>
</dbReference>
<dbReference type="GO" id="GO:0034134">
    <property type="term" value="P:toll-like receptor 2 signaling pathway"/>
    <property type="evidence" value="ECO:0007669"/>
    <property type="project" value="Ensembl"/>
</dbReference>
<dbReference type="Pfam" id="PF12180">
    <property type="entry name" value="EABR"/>
    <property type="match status" value="1"/>
</dbReference>
<dbReference type="KEGG" id="shr:100932135"/>
<dbReference type="HOGENOM" id="CLU_039735_0_0_1"/>
<dbReference type="GO" id="GO:0006954">
    <property type="term" value="P:inflammatory response"/>
    <property type="evidence" value="ECO:0007669"/>
    <property type="project" value="UniProtKB-KW"/>
</dbReference>
<evidence type="ECO:0000256" key="17">
    <source>
        <dbReference type="PROSITE-ProRule" id="PRU01142"/>
    </source>
</evidence>
<dbReference type="CTD" id="79155"/>
<evidence type="ECO:0000256" key="15">
    <source>
        <dbReference type="ARBA" id="ARBA00073020"/>
    </source>
</evidence>
<keyword evidence="2" id="KW-0963">Cytoplasm</keyword>
<comment type="subunit">
    <text evidence="14">Interacts with STK11/LKB1, TNFAIP3, IKBKG, NFKB1, MAP3K8, TEK, RIPK1, CHUK, IKBKB and SMARCD1. Interacts with polyubiquitin.</text>
</comment>
<dbReference type="GO" id="GO:0006915">
    <property type="term" value="P:apoptotic process"/>
    <property type="evidence" value="ECO:0007669"/>
    <property type="project" value="UniProtKB-KW"/>
</dbReference>
<dbReference type="GO" id="GO:0071222">
    <property type="term" value="P:cellular response to lipopolysaccharide"/>
    <property type="evidence" value="ECO:0007669"/>
    <property type="project" value="Ensembl"/>
</dbReference>
<evidence type="ECO:0000256" key="11">
    <source>
        <dbReference type="ARBA" id="ARBA00023163"/>
    </source>
</evidence>
<reference evidence="21" key="3">
    <citation type="submission" date="2025-09" db="UniProtKB">
        <authorList>
            <consortium name="Ensembl"/>
        </authorList>
    </citation>
    <scope>IDENTIFICATION</scope>
</reference>
<dbReference type="PROSITE" id="PS51801">
    <property type="entry name" value="ZF_CCHC_NOA"/>
    <property type="match status" value="1"/>
</dbReference>
<dbReference type="GO" id="GO:0034162">
    <property type="term" value="P:toll-like receptor 9 signaling pathway"/>
    <property type="evidence" value="ECO:0007669"/>
    <property type="project" value="Ensembl"/>
</dbReference>
<keyword evidence="9" id="KW-0805">Transcription regulation</keyword>
<dbReference type="GO" id="GO:0008270">
    <property type="term" value="F:zinc ion binding"/>
    <property type="evidence" value="ECO:0007669"/>
    <property type="project" value="UniProtKB-KW"/>
</dbReference>
<dbReference type="Ensembl" id="ENSSHAT00000004493.2">
    <property type="protein sequence ID" value="ENSSHAP00000004447.2"/>
    <property type="gene ID" value="ENSSHAG00000003911.2"/>
</dbReference>
<proteinExistence type="predicted"/>
<evidence type="ECO:0000256" key="6">
    <source>
        <dbReference type="ARBA" id="ARBA00022771"/>
    </source>
</evidence>
<keyword evidence="3" id="KW-0597">Phosphoprotein</keyword>
<keyword evidence="7" id="KW-0862">Zinc</keyword>
<feature type="compositionally biased region" description="Basic and acidic residues" evidence="19">
    <location>
        <begin position="1"/>
        <end position="10"/>
    </location>
</feature>
<sequence length="492" mass="55788">MSSRRTKEDGAGTGAAAEGSRPGPGGGQALPARQPEETAERLQRENRRLREQAAAICGLYHEAGQQLSFLRGQLASRDALVARLRTSLAAYESSGAPAGPGPAPSLVDGLVEQVGRLKEQLHEQESSARAREDGFAQEVQKLSQQLEEKERELQRLLSEPQHEREREILLLQRSLMEKEKEKATSEVLCRSLTDETYQLRRTLAATAEMCQHLVKCLDEKQKSAGPREEKPSLERSNKLQFPEGDVSVHAIICKLQEENRLLKKKVVHVEDLNAKWQKYDASRDEYVKGLHLQLKELKVLPEQGLPMSPELMQKEIFRLNKLLEAKMADCLKVKLELEDIKKAKDGDSERIQMLEQQVLVYKDDFTSERADRERAQSKIQELKEKVATLQHQIARRQESRDPTGQCRIHSGHKTHTQRLETDVAEAFLRAEPLSTRRPAPQPEQPEIQADRGLSGPDPRGQGQGDLHCPHCMRFFHDEEGEEFLRHVSECCQ</sequence>
<dbReference type="Gene3D" id="1.20.5.990">
    <property type="entry name" value="Nemo cc2-lz domain - 1d5 darpin complex"/>
    <property type="match status" value="1"/>
</dbReference>
<dbReference type="GO" id="GO:0005654">
    <property type="term" value="C:nucleoplasm"/>
    <property type="evidence" value="ECO:0007669"/>
    <property type="project" value="Ensembl"/>
</dbReference>
<dbReference type="GO" id="GO:0043124">
    <property type="term" value="P:negative regulation of canonical NF-kappaB signal transduction"/>
    <property type="evidence" value="ECO:0007669"/>
    <property type="project" value="Ensembl"/>
</dbReference>
<dbReference type="GO" id="GO:0043032">
    <property type="term" value="P:positive regulation of macrophage activation"/>
    <property type="evidence" value="ECO:0007669"/>
    <property type="project" value="Ensembl"/>
</dbReference>
<feature type="domain" description="CCHC NOA-type" evidence="20">
    <location>
        <begin position="460"/>
        <end position="492"/>
    </location>
</feature>
<dbReference type="GO" id="GO:0034138">
    <property type="term" value="P:toll-like receptor 3 signaling pathway"/>
    <property type="evidence" value="ECO:0007669"/>
    <property type="project" value="Ensembl"/>
</dbReference>
<feature type="region of interest" description="Disordered" evidence="19">
    <location>
        <begin position="432"/>
        <end position="464"/>
    </location>
</feature>
<keyword evidence="12" id="KW-0395">Inflammatory response</keyword>
<evidence type="ECO:0000256" key="14">
    <source>
        <dbReference type="ARBA" id="ARBA00063508"/>
    </source>
</evidence>
<dbReference type="GeneID" id="100932135"/>
<feature type="region of interest" description="Disordered" evidence="19">
    <location>
        <begin position="394"/>
        <end position="416"/>
    </location>
</feature>
<comment type="subcellular location">
    <subcellularLocation>
        <location evidence="1">Cytoplasm</location>
    </subcellularLocation>
</comment>
<comment type="function">
    <text evidence="13">Inhibits NF-kappa-B activation by blocking the interaction of RIPK1 with its downstream effector NEMO/IKBKG. Forms a ternary complex with NFKB1 and MAP3K8 but appears to function upstream of MAP3K8 in the TLR4 signaling pathway that regulates MAP3K8 activation. Involved in activation of the MEK/ERK signaling pathway during innate immune response; this function seems to be stimulus- and cell type specific. Required for stability of MAP3K8. Involved in regulation of apoptosis in endothelial cells; promotes TEK agonist-stimulated endothelial survival. May act as transcriptional coactivator when translocated to the nucleus. Enhances CHUK-mediated NF-kappa-B activation involving NF-kappa-B p50-p65 and p50-c-Rel complexes.</text>
</comment>
<dbReference type="AlphaFoldDB" id="G3VMP2"/>
<dbReference type="OrthoDB" id="6066489at2759"/>
<dbReference type="RefSeq" id="XP_031797206.1">
    <property type="nucleotide sequence ID" value="XM_031941346.1"/>
</dbReference>
<evidence type="ECO:0000256" key="12">
    <source>
        <dbReference type="ARBA" id="ARBA00023198"/>
    </source>
</evidence>
<feature type="coiled-coil region" evidence="18">
    <location>
        <begin position="107"/>
        <end position="159"/>
    </location>
</feature>
<dbReference type="GO" id="GO:0005829">
    <property type="term" value="C:cytosol"/>
    <property type="evidence" value="ECO:0007669"/>
    <property type="project" value="Ensembl"/>
</dbReference>
<evidence type="ECO:0000256" key="8">
    <source>
        <dbReference type="ARBA" id="ARBA00022843"/>
    </source>
</evidence>
<feature type="region of interest" description="Disordered" evidence="19">
    <location>
        <begin position="1"/>
        <end position="44"/>
    </location>
</feature>
<keyword evidence="4" id="KW-0053">Apoptosis</keyword>
<evidence type="ECO:0000259" key="20">
    <source>
        <dbReference type="PROSITE" id="PS51801"/>
    </source>
</evidence>
<evidence type="ECO:0000256" key="10">
    <source>
        <dbReference type="ARBA" id="ARBA00023054"/>
    </source>
</evidence>
<dbReference type="GO" id="GO:0019901">
    <property type="term" value="F:protein kinase binding"/>
    <property type="evidence" value="ECO:0007669"/>
    <property type="project" value="Ensembl"/>
</dbReference>
<evidence type="ECO:0000256" key="5">
    <source>
        <dbReference type="ARBA" id="ARBA00022723"/>
    </source>
</evidence>
<dbReference type="GO" id="GO:0050821">
    <property type="term" value="P:protein stabilization"/>
    <property type="evidence" value="ECO:0007669"/>
    <property type="project" value="Ensembl"/>
</dbReference>
<evidence type="ECO:0000256" key="4">
    <source>
        <dbReference type="ARBA" id="ARBA00022703"/>
    </source>
</evidence>
<protein>
    <recommendedName>
        <fullName evidence="15">TNFAIP3-interacting protein 2</fullName>
    </recommendedName>
    <alternativeName>
        <fullName evidence="16">A20-binding inhibitor of NF-kappa-B activation 2</fullName>
    </alternativeName>
</protein>
<organism evidence="21 22">
    <name type="scientific">Sarcophilus harrisii</name>
    <name type="common">Tasmanian devil</name>
    <name type="synonym">Sarcophilus laniarius</name>
    <dbReference type="NCBI Taxonomy" id="9305"/>
    <lineage>
        <taxon>Eukaryota</taxon>
        <taxon>Metazoa</taxon>
        <taxon>Chordata</taxon>
        <taxon>Craniata</taxon>
        <taxon>Vertebrata</taxon>
        <taxon>Euteleostomi</taxon>
        <taxon>Mammalia</taxon>
        <taxon>Metatheria</taxon>
        <taxon>Dasyuromorphia</taxon>
        <taxon>Dasyuridae</taxon>
        <taxon>Sarcophilus</taxon>
    </lineage>
</organism>
<reference evidence="21 22" key="1">
    <citation type="journal article" date="2011" name="Proc. Natl. Acad. Sci. U.S.A.">
        <title>Genetic diversity and population structure of the endangered marsupial Sarcophilus harrisii (Tasmanian devil).</title>
        <authorList>
            <person name="Miller W."/>
            <person name="Hayes V.M."/>
            <person name="Ratan A."/>
            <person name="Petersen D.C."/>
            <person name="Wittekindt N.E."/>
            <person name="Miller J."/>
            <person name="Walenz B."/>
            <person name="Knight J."/>
            <person name="Qi J."/>
            <person name="Zhao F."/>
            <person name="Wang Q."/>
            <person name="Bedoya-Reina O.C."/>
            <person name="Katiyar N."/>
            <person name="Tomsho L.P."/>
            <person name="Kasson L.M."/>
            <person name="Hardie R.A."/>
            <person name="Woodbridge P."/>
            <person name="Tindall E.A."/>
            <person name="Bertelsen M.F."/>
            <person name="Dixon D."/>
            <person name="Pyecroft S."/>
            <person name="Helgen K.M."/>
            <person name="Lesk A.M."/>
            <person name="Pringle T.H."/>
            <person name="Patterson N."/>
            <person name="Zhang Y."/>
            <person name="Kreiss A."/>
            <person name="Woods G.M."/>
            <person name="Jones M.E."/>
            <person name="Schuster S.C."/>
        </authorList>
    </citation>
    <scope>NUCLEOTIDE SEQUENCE [LARGE SCALE GENOMIC DNA]</scope>
</reference>
<reference evidence="21" key="2">
    <citation type="submission" date="2025-08" db="UniProtKB">
        <authorList>
            <consortium name="Ensembl"/>
        </authorList>
    </citation>
    <scope>IDENTIFICATION</scope>
</reference>
<dbReference type="InParanoid" id="G3VMP2"/>
<dbReference type="InterPro" id="IPR034735">
    <property type="entry name" value="NEMO_ZF"/>
</dbReference>
<dbReference type="GO" id="GO:2000352">
    <property type="term" value="P:negative regulation of endothelial cell apoptotic process"/>
    <property type="evidence" value="ECO:0007669"/>
    <property type="project" value="Ensembl"/>
</dbReference>
<keyword evidence="22" id="KW-1185">Reference proteome</keyword>
<dbReference type="GO" id="GO:0070498">
    <property type="term" value="P:interleukin-1-mediated signaling pathway"/>
    <property type="evidence" value="ECO:0007669"/>
    <property type="project" value="Ensembl"/>
</dbReference>
<evidence type="ECO:0000256" key="16">
    <source>
        <dbReference type="ARBA" id="ARBA00079469"/>
    </source>
</evidence>
<keyword evidence="5" id="KW-0479">Metal-binding</keyword>
<dbReference type="FunFam" id="1.20.5.990:FF:000005">
    <property type="entry name" value="TNFAIP3 interacting protein 2"/>
    <property type="match status" value="1"/>
</dbReference>
<dbReference type="InterPro" id="IPR022008">
    <property type="entry name" value="EABR"/>
</dbReference>
<evidence type="ECO:0000256" key="1">
    <source>
        <dbReference type="ARBA" id="ARBA00004496"/>
    </source>
</evidence>
<dbReference type="eggNOG" id="ENOG502QUCD">
    <property type="taxonomic scope" value="Eukaryota"/>
</dbReference>
<gene>
    <name evidence="21" type="primary">TNIP2</name>
</gene>
<name>G3VMP2_SARHA</name>
<accession>G3VMP2</accession>
<dbReference type="GO" id="GO:0050871">
    <property type="term" value="P:positive regulation of B cell activation"/>
    <property type="evidence" value="ECO:0007669"/>
    <property type="project" value="Ensembl"/>
</dbReference>
<evidence type="ECO:0000256" key="13">
    <source>
        <dbReference type="ARBA" id="ARBA00055998"/>
    </source>
</evidence>
<dbReference type="PANTHER" id="PTHR31882:SF6">
    <property type="entry name" value="TNFAIP3-INTERACTING PROTEIN 2"/>
    <property type="match status" value="1"/>
</dbReference>
<evidence type="ECO:0000256" key="19">
    <source>
        <dbReference type="SAM" id="MobiDB-lite"/>
    </source>
</evidence>
<dbReference type="GO" id="GO:0070530">
    <property type="term" value="F:K63-linked polyubiquitin modification-dependent protein binding"/>
    <property type="evidence" value="ECO:0007669"/>
    <property type="project" value="InterPro"/>
</dbReference>
<evidence type="ECO:0000256" key="2">
    <source>
        <dbReference type="ARBA" id="ARBA00022490"/>
    </source>
</evidence>
<keyword evidence="6 17" id="KW-0863">Zinc-finger</keyword>
<evidence type="ECO:0000256" key="18">
    <source>
        <dbReference type="SAM" id="Coils"/>
    </source>
</evidence>
<feature type="compositionally biased region" description="Basic and acidic residues" evidence="19">
    <location>
        <begin position="34"/>
        <end position="44"/>
    </location>
</feature>
<keyword evidence="8" id="KW-0832">Ubl conjugation</keyword>
<dbReference type="GO" id="GO:0043123">
    <property type="term" value="P:positive regulation of canonical NF-kappaB signal transduction"/>
    <property type="evidence" value="ECO:0007669"/>
    <property type="project" value="Ensembl"/>
</dbReference>
<evidence type="ECO:0000313" key="21">
    <source>
        <dbReference type="Ensembl" id="ENSSHAP00000004447.2"/>
    </source>
</evidence>
<dbReference type="GO" id="GO:0045944">
    <property type="term" value="P:positive regulation of transcription by RNA polymerase II"/>
    <property type="evidence" value="ECO:0007669"/>
    <property type="project" value="Ensembl"/>
</dbReference>
<dbReference type="FunCoup" id="G3VMP2">
    <property type="interactions" value="1451"/>
</dbReference>
<dbReference type="GeneTree" id="ENSGT00510000046908"/>